<evidence type="ECO:0000256" key="3">
    <source>
        <dbReference type="ARBA" id="ARBA00022500"/>
    </source>
</evidence>
<reference evidence="13" key="1">
    <citation type="journal article" date="2021" name="PeerJ">
        <title>Extensive microbial diversity within the chicken gut microbiome revealed by metagenomics and culture.</title>
        <authorList>
            <person name="Gilroy R."/>
            <person name="Ravi A."/>
            <person name="Getino M."/>
            <person name="Pursley I."/>
            <person name="Horton D.L."/>
            <person name="Alikhan N.F."/>
            <person name="Baker D."/>
            <person name="Gharbi K."/>
            <person name="Hall N."/>
            <person name="Watson M."/>
            <person name="Adriaenssens E.M."/>
            <person name="Foster-Nyarko E."/>
            <person name="Jarju S."/>
            <person name="Secka A."/>
            <person name="Antonio M."/>
            <person name="Oren A."/>
            <person name="Chaudhuri R.R."/>
            <person name="La Ragione R."/>
            <person name="Hildebrand F."/>
            <person name="Pallen M.J."/>
        </authorList>
    </citation>
    <scope>NUCLEOTIDE SEQUENCE</scope>
    <source>
        <strain evidence="13">ChiW4-1371</strain>
    </source>
</reference>
<dbReference type="Gene3D" id="3.30.450.20">
    <property type="entry name" value="PAS domain"/>
    <property type="match status" value="2"/>
</dbReference>
<evidence type="ECO:0000259" key="12">
    <source>
        <dbReference type="PROSITE" id="PS50885"/>
    </source>
</evidence>
<dbReference type="PANTHER" id="PTHR32089">
    <property type="entry name" value="METHYL-ACCEPTING CHEMOTAXIS PROTEIN MCPB"/>
    <property type="match status" value="1"/>
</dbReference>
<dbReference type="CDD" id="cd18773">
    <property type="entry name" value="PDC1_HK_sensor"/>
    <property type="match status" value="1"/>
</dbReference>
<accession>A0A9D2GW15</accession>
<proteinExistence type="inferred from homology"/>
<evidence type="ECO:0000256" key="1">
    <source>
        <dbReference type="ARBA" id="ARBA00004651"/>
    </source>
</evidence>
<keyword evidence="5 10" id="KW-1133">Transmembrane helix</keyword>
<dbReference type="Pfam" id="PF00672">
    <property type="entry name" value="HAMP"/>
    <property type="match status" value="1"/>
</dbReference>
<evidence type="ECO:0000256" key="5">
    <source>
        <dbReference type="ARBA" id="ARBA00022989"/>
    </source>
</evidence>
<feature type="transmembrane region" description="Helical" evidence="10">
    <location>
        <begin position="21"/>
        <end position="38"/>
    </location>
</feature>
<gene>
    <name evidence="13" type="ORF">H9804_07550</name>
</gene>
<organism evidence="13 14">
    <name type="scientific">Candidatus Mucispirillum faecigallinarum</name>
    <dbReference type="NCBI Taxonomy" id="2838699"/>
    <lineage>
        <taxon>Bacteria</taxon>
        <taxon>Pseudomonadati</taxon>
        <taxon>Deferribacterota</taxon>
        <taxon>Deferribacteres</taxon>
        <taxon>Deferribacterales</taxon>
        <taxon>Mucispirillaceae</taxon>
        <taxon>Mucispirillum</taxon>
    </lineage>
</organism>
<dbReference type="GO" id="GO:0006935">
    <property type="term" value="P:chemotaxis"/>
    <property type="evidence" value="ECO:0007669"/>
    <property type="project" value="UniProtKB-KW"/>
</dbReference>
<keyword evidence="4 10" id="KW-0812">Transmembrane</keyword>
<comment type="subcellular location">
    <subcellularLocation>
        <location evidence="1">Cell membrane</location>
        <topology evidence="1">Multi-pass membrane protein</topology>
    </subcellularLocation>
</comment>
<dbReference type="Pfam" id="PF02743">
    <property type="entry name" value="dCache_1"/>
    <property type="match status" value="1"/>
</dbReference>
<name>A0A9D2GW15_9BACT</name>
<dbReference type="Pfam" id="PF00015">
    <property type="entry name" value="MCPsignal"/>
    <property type="match status" value="1"/>
</dbReference>
<comment type="similarity">
    <text evidence="8">Belongs to the methyl-accepting chemotaxis (MCP) protein family.</text>
</comment>
<dbReference type="GO" id="GO:0005886">
    <property type="term" value="C:plasma membrane"/>
    <property type="evidence" value="ECO:0007669"/>
    <property type="project" value="UniProtKB-SubCell"/>
</dbReference>
<dbReference type="GO" id="GO:0007165">
    <property type="term" value="P:signal transduction"/>
    <property type="evidence" value="ECO:0007669"/>
    <property type="project" value="UniProtKB-KW"/>
</dbReference>
<dbReference type="InterPro" id="IPR029151">
    <property type="entry name" value="Sensor-like_sf"/>
</dbReference>
<keyword evidence="2" id="KW-1003">Cell membrane</keyword>
<dbReference type="EMBL" id="DXAQ01000117">
    <property type="protein sequence ID" value="HIZ89785.1"/>
    <property type="molecule type" value="Genomic_DNA"/>
</dbReference>
<feature type="domain" description="Methyl-accepting transducer" evidence="11">
    <location>
        <begin position="370"/>
        <end position="606"/>
    </location>
</feature>
<dbReference type="Proteomes" id="UP000824176">
    <property type="component" value="Unassembled WGS sequence"/>
</dbReference>
<sequence>MRDNGKKSKSLSLRARMMITSSILIAVSMLSVIIFDYINNNSYSEHLLVKEAQKITETITARTNDWLQNNVTLAEYIAKSMVFNDTKDFGKYMDMLNAFDERPEVIQVLIGFDDGTLYTSKSVTSLPDGWYAPDRPWYKNAMLTDKPVLSNPYIDGITKNPCISVSFKITAADGTKGAICIDYNLSVLSSILDKSKDTELNGFINIIDSDGNIVLGSKANYTTESFIKILPYYAGVAEQLKTSAGAPIKVTDDKGNDWISFSNKTSDFDWYVLYRIPGETFFATQVANMIKSLIVGAVLTIIAILLSMFTVNQSLHKLVKFQQTMIDASSNNDLTIRIPVETDDELGKIAESMNQFISKVQEIVVAVRNATIEVASSNNELAATMEELSTTFDSQAEQVENMVNSMGQVGDVFKSTSMALSENMQSLESTATMSKEETQKLEVVAKDMEEIETDTVTLSNSIDSLTESSSQIGEIINVINDIADQTNLLASNAAIEAARAGEAGRGFAVVADEVRKLAERTTKATGEIKEIIGTLQQESASAGDAMKHSTNSVKVGAGNIGEVTKEIKKVTTEVDSLYTHMQPVAKSVDEQQATVQTVVDNAQVIAAGIEESNAAVSEVNKTVSHLQQRTEGLKQLIEQFKA</sequence>
<reference evidence="13" key="2">
    <citation type="submission" date="2021-04" db="EMBL/GenBank/DDBJ databases">
        <authorList>
            <person name="Gilroy R."/>
        </authorList>
    </citation>
    <scope>NUCLEOTIDE SEQUENCE</scope>
    <source>
        <strain evidence="13">ChiW4-1371</strain>
    </source>
</reference>
<dbReference type="AlphaFoldDB" id="A0A9D2GW15"/>
<comment type="caution">
    <text evidence="13">The sequence shown here is derived from an EMBL/GenBank/DDBJ whole genome shotgun (WGS) entry which is preliminary data.</text>
</comment>
<dbReference type="FunFam" id="1.10.287.950:FF:000001">
    <property type="entry name" value="Methyl-accepting chemotaxis sensory transducer"/>
    <property type="match status" value="1"/>
</dbReference>
<dbReference type="InterPro" id="IPR003660">
    <property type="entry name" value="HAMP_dom"/>
</dbReference>
<dbReference type="SUPFAM" id="SSF103190">
    <property type="entry name" value="Sensory domain-like"/>
    <property type="match status" value="1"/>
</dbReference>
<dbReference type="InterPro" id="IPR033479">
    <property type="entry name" value="dCache_1"/>
</dbReference>
<evidence type="ECO:0000256" key="2">
    <source>
        <dbReference type="ARBA" id="ARBA00022475"/>
    </source>
</evidence>
<dbReference type="PANTHER" id="PTHR32089:SF112">
    <property type="entry name" value="LYSOZYME-LIKE PROTEIN-RELATED"/>
    <property type="match status" value="1"/>
</dbReference>
<dbReference type="CDD" id="cd06225">
    <property type="entry name" value="HAMP"/>
    <property type="match status" value="1"/>
</dbReference>
<dbReference type="CDD" id="cd11386">
    <property type="entry name" value="MCP_signal"/>
    <property type="match status" value="1"/>
</dbReference>
<dbReference type="Gene3D" id="1.10.287.950">
    <property type="entry name" value="Methyl-accepting chemotaxis protein"/>
    <property type="match status" value="1"/>
</dbReference>
<evidence type="ECO:0000256" key="8">
    <source>
        <dbReference type="ARBA" id="ARBA00029447"/>
    </source>
</evidence>
<feature type="transmembrane region" description="Helical" evidence="10">
    <location>
        <begin position="293"/>
        <end position="311"/>
    </location>
</feature>
<feature type="domain" description="HAMP" evidence="12">
    <location>
        <begin position="312"/>
        <end position="365"/>
    </location>
</feature>
<evidence type="ECO:0000256" key="4">
    <source>
        <dbReference type="ARBA" id="ARBA00022692"/>
    </source>
</evidence>
<evidence type="ECO:0000256" key="7">
    <source>
        <dbReference type="ARBA" id="ARBA00023224"/>
    </source>
</evidence>
<dbReference type="SMART" id="SM00283">
    <property type="entry name" value="MA"/>
    <property type="match status" value="1"/>
</dbReference>
<dbReference type="PROSITE" id="PS50111">
    <property type="entry name" value="CHEMOTAXIS_TRANSDUC_2"/>
    <property type="match status" value="1"/>
</dbReference>
<keyword evidence="3" id="KW-0145">Chemotaxis</keyword>
<dbReference type="InterPro" id="IPR004089">
    <property type="entry name" value="MCPsignal_dom"/>
</dbReference>
<evidence type="ECO:0000256" key="10">
    <source>
        <dbReference type="SAM" id="Phobius"/>
    </source>
</evidence>
<evidence type="ECO:0000256" key="6">
    <source>
        <dbReference type="ARBA" id="ARBA00023136"/>
    </source>
</evidence>
<evidence type="ECO:0000313" key="13">
    <source>
        <dbReference type="EMBL" id="HIZ89785.1"/>
    </source>
</evidence>
<evidence type="ECO:0000259" key="11">
    <source>
        <dbReference type="PROSITE" id="PS50111"/>
    </source>
</evidence>
<keyword evidence="6 10" id="KW-0472">Membrane</keyword>
<dbReference type="SMART" id="SM00304">
    <property type="entry name" value="HAMP"/>
    <property type="match status" value="1"/>
</dbReference>
<dbReference type="PROSITE" id="PS50885">
    <property type="entry name" value="HAMP"/>
    <property type="match status" value="1"/>
</dbReference>
<keyword evidence="7 9" id="KW-0807">Transducer</keyword>
<dbReference type="SUPFAM" id="SSF58104">
    <property type="entry name" value="Methyl-accepting chemotaxis protein (MCP) signaling domain"/>
    <property type="match status" value="1"/>
</dbReference>
<protein>
    <submittedName>
        <fullName evidence="13">Methyl-accepting chemotaxis protein</fullName>
    </submittedName>
</protein>
<evidence type="ECO:0000256" key="9">
    <source>
        <dbReference type="PROSITE-ProRule" id="PRU00284"/>
    </source>
</evidence>
<evidence type="ECO:0000313" key="14">
    <source>
        <dbReference type="Proteomes" id="UP000824176"/>
    </source>
</evidence>